<sequence length="116" mass="13090">MQRSKEDRARLFSVAPSDRARGNRHKLNYGEFHFKITIRFFYCDGSQTLQEVIQPDSRVSIPGGTQTPAGNSPGQPGLADPALNRQMDLGTTVDTKLSMSQQCSLIVRYIRYWVIV</sequence>
<dbReference type="Proteomes" id="UP001333110">
    <property type="component" value="Unassembled WGS sequence"/>
</dbReference>
<name>A0AAN7NDN4_MYCAM</name>
<protein>
    <submittedName>
        <fullName evidence="2">Uncharacterized protein</fullName>
    </submittedName>
</protein>
<gene>
    <name evidence="2" type="ORF">QYF61_003408</name>
</gene>
<keyword evidence="3" id="KW-1185">Reference proteome</keyword>
<evidence type="ECO:0000313" key="3">
    <source>
        <dbReference type="Proteomes" id="UP001333110"/>
    </source>
</evidence>
<proteinExistence type="predicted"/>
<reference evidence="2 3" key="1">
    <citation type="journal article" date="2023" name="J. Hered.">
        <title>Chromosome-level genome of the wood stork (Mycteria americana) provides insight into avian chromosome evolution.</title>
        <authorList>
            <person name="Flamio R. Jr."/>
            <person name="Ramstad K.M."/>
        </authorList>
    </citation>
    <scope>NUCLEOTIDE SEQUENCE [LARGE SCALE GENOMIC DNA]</scope>
    <source>
        <strain evidence="2">JAX WOST 10</strain>
    </source>
</reference>
<accession>A0AAN7NDN4</accession>
<evidence type="ECO:0000313" key="2">
    <source>
        <dbReference type="EMBL" id="KAK4825913.1"/>
    </source>
</evidence>
<feature type="compositionally biased region" description="Polar residues" evidence="1">
    <location>
        <begin position="63"/>
        <end position="74"/>
    </location>
</feature>
<organism evidence="2 3">
    <name type="scientific">Mycteria americana</name>
    <name type="common">Wood stork</name>
    <dbReference type="NCBI Taxonomy" id="33587"/>
    <lineage>
        <taxon>Eukaryota</taxon>
        <taxon>Metazoa</taxon>
        <taxon>Chordata</taxon>
        <taxon>Craniata</taxon>
        <taxon>Vertebrata</taxon>
        <taxon>Euteleostomi</taxon>
        <taxon>Archelosauria</taxon>
        <taxon>Archosauria</taxon>
        <taxon>Dinosauria</taxon>
        <taxon>Saurischia</taxon>
        <taxon>Theropoda</taxon>
        <taxon>Coelurosauria</taxon>
        <taxon>Aves</taxon>
        <taxon>Neognathae</taxon>
        <taxon>Neoaves</taxon>
        <taxon>Aequornithes</taxon>
        <taxon>Ciconiiformes</taxon>
        <taxon>Ciconiidae</taxon>
        <taxon>Mycteria</taxon>
    </lineage>
</organism>
<feature type="region of interest" description="Disordered" evidence="1">
    <location>
        <begin position="58"/>
        <end position="85"/>
    </location>
</feature>
<comment type="caution">
    <text evidence="2">The sequence shown here is derived from an EMBL/GenBank/DDBJ whole genome shotgun (WGS) entry which is preliminary data.</text>
</comment>
<dbReference type="AlphaFoldDB" id="A0AAN7NDN4"/>
<evidence type="ECO:0000256" key="1">
    <source>
        <dbReference type="SAM" id="MobiDB-lite"/>
    </source>
</evidence>
<dbReference type="EMBL" id="JAUNZN010000002">
    <property type="protein sequence ID" value="KAK4825913.1"/>
    <property type="molecule type" value="Genomic_DNA"/>
</dbReference>